<feature type="region of interest" description="Disordered" evidence="1">
    <location>
        <begin position="113"/>
        <end position="151"/>
    </location>
</feature>
<proteinExistence type="predicted"/>
<gene>
    <name evidence="2" type="ORF">Micbo1qcDRAFT_63323</name>
</gene>
<accession>A0A136IJ95</accession>
<evidence type="ECO:0000313" key="3">
    <source>
        <dbReference type="Proteomes" id="UP000070501"/>
    </source>
</evidence>
<sequence>MISRSSARTDSVLMPMDDDNSELPCYAEGSSALLMADDPALQFLDCLYDSRASSCSTQPLGLPRLDDFRMTTLCTELETLRNRYAYLAEQHALFMGTVGLLVTRVEHISSSSYKITPGSKRSATSASETDSQKSPLTVGSSLPAKKRRREA</sequence>
<evidence type="ECO:0000313" key="2">
    <source>
        <dbReference type="EMBL" id="KXJ85021.1"/>
    </source>
</evidence>
<reference evidence="3" key="1">
    <citation type="submission" date="2016-02" db="EMBL/GenBank/DDBJ databases">
        <title>Draft genome sequence of Microdochium bolleyi, a fungal endophyte of beachgrass.</title>
        <authorList>
            <consortium name="DOE Joint Genome Institute"/>
            <person name="David A.S."/>
            <person name="May G."/>
            <person name="Haridas S."/>
            <person name="Lim J."/>
            <person name="Wang M."/>
            <person name="Labutti K."/>
            <person name="Lipzen A."/>
            <person name="Barry K."/>
            <person name="Grigoriev I.V."/>
        </authorList>
    </citation>
    <scope>NUCLEOTIDE SEQUENCE [LARGE SCALE GENOMIC DNA]</scope>
    <source>
        <strain evidence="3">J235TASD1</strain>
    </source>
</reference>
<evidence type="ECO:0000256" key="1">
    <source>
        <dbReference type="SAM" id="MobiDB-lite"/>
    </source>
</evidence>
<name>A0A136IJ95_9PEZI</name>
<dbReference type="AlphaFoldDB" id="A0A136IJ95"/>
<organism evidence="2 3">
    <name type="scientific">Microdochium bolleyi</name>
    <dbReference type="NCBI Taxonomy" id="196109"/>
    <lineage>
        <taxon>Eukaryota</taxon>
        <taxon>Fungi</taxon>
        <taxon>Dikarya</taxon>
        <taxon>Ascomycota</taxon>
        <taxon>Pezizomycotina</taxon>
        <taxon>Sordariomycetes</taxon>
        <taxon>Xylariomycetidae</taxon>
        <taxon>Xylariales</taxon>
        <taxon>Microdochiaceae</taxon>
        <taxon>Microdochium</taxon>
    </lineage>
</organism>
<protein>
    <submittedName>
        <fullName evidence="2">Uncharacterized protein</fullName>
    </submittedName>
</protein>
<dbReference type="Proteomes" id="UP000070501">
    <property type="component" value="Unassembled WGS sequence"/>
</dbReference>
<dbReference type="InParanoid" id="A0A136IJ95"/>
<dbReference type="EMBL" id="KQ964302">
    <property type="protein sequence ID" value="KXJ85021.1"/>
    <property type="molecule type" value="Genomic_DNA"/>
</dbReference>
<keyword evidence="3" id="KW-1185">Reference proteome</keyword>
<feature type="compositionally biased region" description="Polar residues" evidence="1">
    <location>
        <begin position="113"/>
        <end position="140"/>
    </location>
</feature>